<dbReference type="AlphaFoldDB" id="A0A392U096"/>
<reference evidence="1 2" key="1">
    <citation type="journal article" date="2018" name="Front. Plant Sci.">
        <title>Red Clover (Trifolium pratense) and Zigzag Clover (T. medium) - A Picture of Genomic Similarities and Differences.</title>
        <authorList>
            <person name="Dluhosova J."/>
            <person name="Istvanek J."/>
            <person name="Nedelnik J."/>
            <person name="Repkova J."/>
        </authorList>
    </citation>
    <scope>NUCLEOTIDE SEQUENCE [LARGE SCALE GENOMIC DNA]</scope>
    <source>
        <strain evidence="2">cv. 10/8</strain>
        <tissue evidence="1">Leaf</tissue>
    </source>
</reference>
<protein>
    <submittedName>
        <fullName evidence="1">Uncharacterized protein</fullName>
    </submittedName>
</protein>
<keyword evidence="2" id="KW-1185">Reference proteome</keyword>
<accession>A0A392U096</accession>
<proteinExistence type="predicted"/>
<organism evidence="1 2">
    <name type="scientific">Trifolium medium</name>
    <dbReference type="NCBI Taxonomy" id="97028"/>
    <lineage>
        <taxon>Eukaryota</taxon>
        <taxon>Viridiplantae</taxon>
        <taxon>Streptophyta</taxon>
        <taxon>Embryophyta</taxon>
        <taxon>Tracheophyta</taxon>
        <taxon>Spermatophyta</taxon>
        <taxon>Magnoliopsida</taxon>
        <taxon>eudicotyledons</taxon>
        <taxon>Gunneridae</taxon>
        <taxon>Pentapetalae</taxon>
        <taxon>rosids</taxon>
        <taxon>fabids</taxon>
        <taxon>Fabales</taxon>
        <taxon>Fabaceae</taxon>
        <taxon>Papilionoideae</taxon>
        <taxon>50 kb inversion clade</taxon>
        <taxon>NPAAA clade</taxon>
        <taxon>Hologalegina</taxon>
        <taxon>IRL clade</taxon>
        <taxon>Trifolieae</taxon>
        <taxon>Trifolium</taxon>
    </lineage>
</organism>
<name>A0A392U096_9FABA</name>
<evidence type="ECO:0000313" key="1">
    <source>
        <dbReference type="EMBL" id="MCI66863.1"/>
    </source>
</evidence>
<sequence>MGVGAARSQSFRKLDWFWSWRNARPWMAQRAVLRAGVALATVVCAVRRRARATRERDAY</sequence>
<dbReference type="Proteomes" id="UP000265520">
    <property type="component" value="Unassembled WGS sequence"/>
</dbReference>
<feature type="non-terminal residue" evidence="1">
    <location>
        <position position="59"/>
    </location>
</feature>
<evidence type="ECO:0000313" key="2">
    <source>
        <dbReference type="Proteomes" id="UP000265520"/>
    </source>
</evidence>
<comment type="caution">
    <text evidence="1">The sequence shown here is derived from an EMBL/GenBank/DDBJ whole genome shotgun (WGS) entry which is preliminary data.</text>
</comment>
<dbReference type="EMBL" id="LXQA010703921">
    <property type="protein sequence ID" value="MCI66863.1"/>
    <property type="molecule type" value="Genomic_DNA"/>
</dbReference>